<protein>
    <submittedName>
        <fullName evidence="3">Uncharacterized protein</fullName>
    </submittedName>
</protein>
<reference evidence="3 4" key="1">
    <citation type="submission" date="2012-08" db="EMBL/GenBank/DDBJ databases">
        <title>Oryza genome evolution.</title>
        <authorList>
            <person name="Wing R.A."/>
        </authorList>
    </citation>
    <scope>NUCLEOTIDE SEQUENCE</scope>
</reference>
<organism evidence="3 4">
    <name type="scientific">Leersia perrieri</name>
    <dbReference type="NCBI Taxonomy" id="77586"/>
    <lineage>
        <taxon>Eukaryota</taxon>
        <taxon>Viridiplantae</taxon>
        <taxon>Streptophyta</taxon>
        <taxon>Embryophyta</taxon>
        <taxon>Tracheophyta</taxon>
        <taxon>Spermatophyta</taxon>
        <taxon>Magnoliopsida</taxon>
        <taxon>Liliopsida</taxon>
        <taxon>Poales</taxon>
        <taxon>Poaceae</taxon>
        <taxon>BOP clade</taxon>
        <taxon>Oryzoideae</taxon>
        <taxon>Oryzeae</taxon>
        <taxon>Oryzinae</taxon>
        <taxon>Leersia</taxon>
    </lineage>
</organism>
<feature type="region of interest" description="Disordered" evidence="1">
    <location>
        <begin position="61"/>
        <end position="88"/>
    </location>
</feature>
<dbReference type="Proteomes" id="UP000032180">
    <property type="component" value="Chromosome 9"/>
</dbReference>
<feature type="transmembrane region" description="Helical" evidence="2">
    <location>
        <begin position="14"/>
        <end position="35"/>
    </location>
</feature>
<keyword evidence="4" id="KW-1185">Reference proteome</keyword>
<accession>A0A0D9XEA3</accession>
<dbReference type="PANTHER" id="PTHR34268">
    <property type="entry name" value="OS01G0321850 PROTEIN"/>
    <property type="match status" value="1"/>
</dbReference>
<evidence type="ECO:0000256" key="2">
    <source>
        <dbReference type="SAM" id="Phobius"/>
    </source>
</evidence>
<dbReference type="Gramene" id="LPERR09G08690.1">
    <property type="protein sequence ID" value="LPERR09G08690.1"/>
    <property type="gene ID" value="LPERR09G08690"/>
</dbReference>
<dbReference type="STRING" id="77586.A0A0D9XEA3"/>
<reference evidence="3" key="3">
    <citation type="submission" date="2015-04" db="UniProtKB">
        <authorList>
            <consortium name="EnsemblPlants"/>
        </authorList>
    </citation>
    <scope>IDENTIFICATION</scope>
</reference>
<keyword evidence="2" id="KW-0472">Membrane</keyword>
<dbReference type="eggNOG" id="ENOG502S84Q">
    <property type="taxonomic scope" value="Eukaryota"/>
</dbReference>
<reference evidence="4" key="2">
    <citation type="submission" date="2013-12" db="EMBL/GenBank/DDBJ databases">
        <authorList>
            <person name="Yu Y."/>
            <person name="Lee S."/>
            <person name="de Baynast K."/>
            <person name="Wissotski M."/>
            <person name="Liu L."/>
            <person name="Talag J."/>
            <person name="Goicoechea J."/>
            <person name="Angelova A."/>
            <person name="Jetty R."/>
            <person name="Kudrna D."/>
            <person name="Golser W."/>
            <person name="Rivera L."/>
            <person name="Zhang J."/>
            <person name="Wing R."/>
        </authorList>
    </citation>
    <scope>NUCLEOTIDE SEQUENCE</scope>
</reference>
<dbReference type="PANTHER" id="PTHR34268:SF8">
    <property type="entry name" value="FAE DOMAIN-CONTAINING PROTEIN"/>
    <property type="match status" value="1"/>
</dbReference>
<dbReference type="AlphaFoldDB" id="A0A0D9XEA3"/>
<keyword evidence="2" id="KW-1133">Transmembrane helix</keyword>
<proteinExistence type="predicted"/>
<evidence type="ECO:0000313" key="3">
    <source>
        <dbReference type="EnsemblPlants" id="LPERR09G08690.1"/>
    </source>
</evidence>
<keyword evidence="2" id="KW-0812">Transmembrane</keyword>
<sequence>MEAALSSHEALVKVGVFVLVQALVYLILAQSSAVFSRTKSQIGLRPARSISVRRMLAALSDMPAGGEPSPVAAGRRSPVAAVDGRKKD</sequence>
<dbReference type="HOGENOM" id="CLU_147649_2_0_1"/>
<evidence type="ECO:0000256" key="1">
    <source>
        <dbReference type="SAM" id="MobiDB-lite"/>
    </source>
</evidence>
<name>A0A0D9XEA3_9ORYZ</name>
<evidence type="ECO:0000313" key="4">
    <source>
        <dbReference type="Proteomes" id="UP000032180"/>
    </source>
</evidence>
<dbReference type="EnsemblPlants" id="LPERR09G08690.1">
    <property type="protein sequence ID" value="LPERR09G08690.1"/>
    <property type="gene ID" value="LPERR09G08690"/>
</dbReference>